<organism evidence="3 4">
    <name type="scientific">Candidatus Fimiplasma intestinipullorum</name>
    <dbReference type="NCBI Taxonomy" id="2840825"/>
    <lineage>
        <taxon>Bacteria</taxon>
        <taxon>Bacillati</taxon>
        <taxon>Bacillota</taxon>
        <taxon>Clostridia</taxon>
        <taxon>Eubacteriales</taxon>
        <taxon>Candidatus Fimiplasma</taxon>
    </lineage>
</organism>
<dbReference type="Proteomes" id="UP000824175">
    <property type="component" value="Unassembled WGS sequence"/>
</dbReference>
<comment type="caution">
    <text evidence="3">The sequence shown here is derived from an EMBL/GenBank/DDBJ whole genome shotgun (WGS) entry which is preliminary data.</text>
</comment>
<reference evidence="3" key="2">
    <citation type="journal article" date="2021" name="PeerJ">
        <title>Extensive microbial diversity within the chicken gut microbiome revealed by metagenomics and culture.</title>
        <authorList>
            <person name="Gilroy R."/>
            <person name="Ravi A."/>
            <person name="Getino M."/>
            <person name="Pursley I."/>
            <person name="Horton D.L."/>
            <person name="Alikhan N.F."/>
            <person name="Baker D."/>
            <person name="Gharbi K."/>
            <person name="Hall N."/>
            <person name="Watson M."/>
            <person name="Adriaenssens E.M."/>
            <person name="Foster-Nyarko E."/>
            <person name="Jarju S."/>
            <person name="Secka A."/>
            <person name="Antonio M."/>
            <person name="Oren A."/>
            <person name="Chaudhuri R.R."/>
            <person name="La Ragione R."/>
            <person name="Hildebrand F."/>
            <person name="Pallen M.J."/>
        </authorList>
    </citation>
    <scope>NUCLEOTIDE SEQUENCE</scope>
    <source>
        <strain evidence="3">CHK195-11698</strain>
    </source>
</reference>
<feature type="domain" description="Polyvalent protein metallopeptidase" evidence="2">
    <location>
        <begin position="159"/>
        <end position="282"/>
    </location>
</feature>
<evidence type="ECO:0000313" key="4">
    <source>
        <dbReference type="Proteomes" id="UP000824175"/>
    </source>
</evidence>
<dbReference type="InterPro" id="IPR041459">
    <property type="entry name" value="MPTase-PolyVal"/>
</dbReference>
<evidence type="ECO:0000313" key="3">
    <source>
        <dbReference type="EMBL" id="HIU14664.1"/>
    </source>
</evidence>
<protein>
    <submittedName>
        <fullName evidence="3">DUF1738 domain-containing protein</fullName>
    </submittedName>
</protein>
<dbReference type="Pfam" id="PF08401">
    <property type="entry name" value="ArdcN"/>
    <property type="match status" value="1"/>
</dbReference>
<accession>A0A9D1L1B9</accession>
<proteinExistence type="predicted"/>
<dbReference type="PIRSF" id="PIRSF037112">
    <property type="entry name" value="Antirestriction_ArdC"/>
    <property type="match status" value="1"/>
</dbReference>
<dbReference type="AlphaFoldDB" id="A0A9D1L1B9"/>
<dbReference type="GO" id="GO:0003697">
    <property type="term" value="F:single-stranded DNA binding"/>
    <property type="evidence" value="ECO:0007669"/>
    <property type="project" value="InterPro"/>
</dbReference>
<gene>
    <name evidence="3" type="ORF">IAD15_11465</name>
</gene>
<reference evidence="3" key="1">
    <citation type="submission" date="2020-10" db="EMBL/GenBank/DDBJ databases">
        <authorList>
            <person name="Gilroy R."/>
        </authorList>
    </citation>
    <scope>NUCLEOTIDE SEQUENCE</scope>
    <source>
        <strain evidence="3">CHK195-11698</strain>
    </source>
</reference>
<feature type="domain" description="N-terminal" evidence="1">
    <location>
        <begin position="7"/>
        <end position="130"/>
    </location>
</feature>
<dbReference type="Pfam" id="PF18818">
    <property type="entry name" value="MPTase-PolyVal"/>
    <property type="match status" value="1"/>
</dbReference>
<evidence type="ECO:0000259" key="2">
    <source>
        <dbReference type="Pfam" id="PF18818"/>
    </source>
</evidence>
<dbReference type="InterPro" id="IPR017113">
    <property type="entry name" value="Antirestriction_ArdC"/>
</dbReference>
<dbReference type="EMBL" id="DVMJ01000106">
    <property type="protein sequence ID" value="HIU14664.1"/>
    <property type="molecule type" value="Genomic_DNA"/>
</dbReference>
<evidence type="ECO:0000259" key="1">
    <source>
        <dbReference type="Pfam" id="PF08401"/>
    </source>
</evidence>
<dbReference type="InterPro" id="IPR013610">
    <property type="entry name" value="ArdC_N"/>
</dbReference>
<name>A0A9D1L1B9_9FIRM</name>
<sequence length="327" mass="38505">MKKIKTHDKIVELVLDSLKKEIIPWEKGWYGDPLCYNPVTGTCYRGVNYFMLRMISDIEKYEDPRWMTFNQIKKANFHLENAKGKGVPIVFWAAFNKEDKTEIKNSWAAARMAKEDPESIYFVARTYTVFNASLVKGIEPYSHRESVNDDQISLFLKDYIRSEGITLLHGGDEAYYQYGEDAIRLPHPHVFTDRGYYLDTLAHEISHSTGHQKRLDRRDQMIRYHFDDLERAKEELRAELGSMFINSELGIPPSEERIERHQAYIQSWISLIEEKPYELIQAIRDAEKIQSYVYEHGHVDLYIDRPEPKLLSEKSEKTNEREGELEK</sequence>